<dbReference type="SUPFAM" id="SSF50129">
    <property type="entry name" value="GroES-like"/>
    <property type="match status" value="1"/>
</dbReference>
<protein>
    <submittedName>
        <fullName evidence="6">Threonine dehydrogenase</fullName>
    </submittedName>
</protein>
<evidence type="ECO:0000256" key="3">
    <source>
        <dbReference type="ARBA" id="ARBA00022723"/>
    </source>
</evidence>
<evidence type="ECO:0000256" key="2">
    <source>
        <dbReference type="ARBA" id="ARBA00008072"/>
    </source>
</evidence>
<dbReference type="SUPFAM" id="SSF51735">
    <property type="entry name" value="NAD(P)-binding Rossmann-fold domains"/>
    <property type="match status" value="1"/>
</dbReference>
<proteinExistence type="inferred from homology"/>
<accession>A0A1M5GVW4</accession>
<keyword evidence="4" id="KW-0862">Zinc</keyword>
<gene>
    <name evidence="6" type="ORF">SAMN05444169_0412</name>
</gene>
<name>A0A1M5GVW4_9BRAD</name>
<dbReference type="Gene3D" id="3.40.50.720">
    <property type="entry name" value="NAD(P)-binding Rossmann-like Domain"/>
    <property type="match status" value="1"/>
</dbReference>
<dbReference type="AlphaFoldDB" id="A0A1M5GVW4"/>
<dbReference type="InterPro" id="IPR011032">
    <property type="entry name" value="GroES-like_sf"/>
</dbReference>
<dbReference type="Proteomes" id="UP000190675">
    <property type="component" value="Chromosome I"/>
</dbReference>
<dbReference type="PANTHER" id="PTHR43350">
    <property type="entry name" value="NAD-DEPENDENT ALCOHOL DEHYDROGENASE"/>
    <property type="match status" value="1"/>
</dbReference>
<dbReference type="GO" id="GO:0046872">
    <property type="term" value="F:metal ion binding"/>
    <property type="evidence" value="ECO:0007669"/>
    <property type="project" value="UniProtKB-KW"/>
</dbReference>
<evidence type="ECO:0000313" key="7">
    <source>
        <dbReference type="Proteomes" id="UP000190675"/>
    </source>
</evidence>
<dbReference type="EMBL" id="LT670818">
    <property type="protein sequence ID" value="SHG07853.1"/>
    <property type="molecule type" value="Genomic_DNA"/>
</dbReference>
<evidence type="ECO:0000256" key="5">
    <source>
        <dbReference type="ARBA" id="ARBA00023002"/>
    </source>
</evidence>
<dbReference type="InterPro" id="IPR036291">
    <property type="entry name" value="NAD(P)-bd_dom_sf"/>
</dbReference>
<dbReference type="CDD" id="cd08255">
    <property type="entry name" value="2-desacetyl-2-hydroxyethyl_bacteriochlorophyllide_like"/>
    <property type="match status" value="1"/>
</dbReference>
<evidence type="ECO:0000256" key="4">
    <source>
        <dbReference type="ARBA" id="ARBA00022833"/>
    </source>
</evidence>
<dbReference type="PANTHER" id="PTHR43350:SF19">
    <property type="entry name" value="D-GULOSIDE 3-DEHYDROGENASE"/>
    <property type="match status" value="1"/>
</dbReference>
<dbReference type="Gene3D" id="3.90.180.10">
    <property type="entry name" value="Medium-chain alcohol dehydrogenases, catalytic domain"/>
    <property type="match status" value="1"/>
</dbReference>
<dbReference type="RefSeq" id="WP_197687896.1">
    <property type="nucleotide sequence ID" value="NZ_LT670818.1"/>
</dbReference>
<evidence type="ECO:0000313" key="6">
    <source>
        <dbReference type="EMBL" id="SHG07853.1"/>
    </source>
</evidence>
<sequence length="329" mass="34537">MAISRTNEVAQALWYSACGQAEIRQETLAPPGADEVRVRALHGALSRGTEALVFAGRVPESEFERMRAPFMAGHFPFPVKYGYATVGRIEGGTEGLRGRTVFTLHPHQDLFNIPASAAILLPESLPPQRAVLAANMETALNAVWDAAPGPADRIAIVGAGVVGSLVAYLCGRLPGAEVTLVDVNPARAELARALGVSFAGPETAKGDCDLVVHASGNGSGLGTALALAGEEAIVLEMSWYGDAPVTAPLGGAFHSRRLRLVSSQVGRIAPSHRPRWTHARRLAAALALLADARLDALLAPAIAFVDLPRRLPDILDAGSGILCQPITYS</sequence>
<evidence type="ECO:0000256" key="1">
    <source>
        <dbReference type="ARBA" id="ARBA00001947"/>
    </source>
</evidence>
<reference evidence="6 7" key="1">
    <citation type="submission" date="2016-11" db="EMBL/GenBank/DDBJ databases">
        <authorList>
            <person name="Jaros S."/>
            <person name="Januszkiewicz K."/>
            <person name="Wedrychowicz H."/>
        </authorList>
    </citation>
    <scope>NUCLEOTIDE SEQUENCE [LARGE SCALE GENOMIC DNA]</scope>
    <source>
        <strain evidence="6 7">GAS242</strain>
    </source>
</reference>
<dbReference type="GO" id="GO:0016491">
    <property type="term" value="F:oxidoreductase activity"/>
    <property type="evidence" value="ECO:0007669"/>
    <property type="project" value="UniProtKB-KW"/>
</dbReference>
<organism evidence="6 7">
    <name type="scientific">Bradyrhizobium erythrophlei</name>
    <dbReference type="NCBI Taxonomy" id="1437360"/>
    <lineage>
        <taxon>Bacteria</taxon>
        <taxon>Pseudomonadati</taxon>
        <taxon>Pseudomonadota</taxon>
        <taxon>Alphaproteobacteria</taxon>
        <taxon>Hyphomicrobiales</taxon>
        <taxon>Nitrobacteraceae</taxon>
        <taxon>Bradyrhizobium</taxon>
    </lineage>
</organism>
<keyword evidence="3" id="KW-0479">Metal-binding</keyword>
<comment type="similarity">
    <text evidence="2">Belongs to the zinc-containing alcohol dehydrogenase family.</text>
</comment>
<keyword evidence="5" id="KW-0560">Oxidoreductase</keyword>
<comment type="cofactor">
    <cofactor evidence="1">
        <name>Zn(2+)</name>
        <dbReference type="ChEBI" id="CHEBI:29105"/>
    </cofactor>
</comment>